<evidence type="ECO:0000256" key="1">
    <source>
        <dbReference type="SAM" id="MobiDB-lite"/>
    </source>
</evidence>
<dbReference type="RefSeq" id="XP_064662669.1">
    <property type="nucleotide sequence ID" value="XM_064798342.1"/>
</dbReference>
<dbReference type="Proteomes" id="UP001337655">
    <property type="component" value="Unassembled WGS sequence"/>
</dbReference>
<dbReference type="GeneID" id="89922427"/>
<dbReference type="CDD" id="cd00048">
    <property type="entry name" value="DSRM_SF"/>
    <property type="match status" value="1"/>
</dbReference>
<sequence length="987" mass="113008">MFYRMYLSSLCQRRQWSDPVYEPYHTRSGYFCKAIVNNREYVTDHPYETEELARDAAAMNAFMICRSFSSNDGYYPGQRPGQRSANGVAQGVPVPIGSGRKVKVNRISASSYDSNASDESTTSGETSPTKSEEDVFEDQMRQAAGGAFENQLRQATPHMPKPVARQRNDVEHQYIYRIALPVARSQLPAKTQLTATNSQPVPKCMALSSNGSECPRVPTHHSYKNCSKHHGEKQGLHKRYKARQASYEAIHTDDNTTATDDLRRKLEFGREVLELRDETNRRFYNTEATNRGHIRWILKLKHELQTLENKIKTAEPTLEAREEAPSVYRSLLDPKVPESELAHLPQDSPVRVLRTERKKFRDAMISRIYELYPSLNDSQNTVADPDTGSKRQPGTGDFVIRYVFREYLLFRADSDVLYLASKVNGIDEFLRDYSCGDLHEYIKFWERRGEKDTLWLLRDAICDYLLPPDASSILGKPVATDDEQRTMTREAWDILWVCFSDLCHWSSFELFCGNFADCCLVKKLIALGRFGQGEQGLLNAGDDISQKCQLAVLQGFIAIAKRQSDPGEPTILILDEVKHDIQARCYVVGRMAKDLPLADKLIQALLRRVARYIVVVCNGTKPYSFQSSEPVHANAPEEDAWVRKIRPVSDRTEGDTAEWKIDWTIEGIRSDMRTITNIRDRNMRYDWFEIIIIDRTPNRPFTLLDEVARLLLELSGSSFEEIVNSIVTEHYPEDEQQQVLSAITFPDRGSVLTVSALHYEGSRIRAWDDANDTRLRRIVDNMEANGIVSAITEFEQPQARPVVLPGADGLADLYFDYDHGPIDQAALQRSVVMAADVPQSSHALLDFAIRQHAKAPNCIFTRGRIHLHYCAWPMPALPRHDLLPNFCTVVGRMYRWKYLPFDWPLVSHCWQYMLHNEMGRRFPFVCFFRTTFVMYAADVVEAERNTAAMLEVAKKHGWKLSIPPPESWTSDISELGLDRLWEGIMPR</sequence>
<feature type="region of interest" description="Disordered" evidence="1">
    <location>
        <begin position="75"/>
        <end position="134"/>
    </location>
</feature>
<proteinExistence type="predicted"/>
<keyword evidence="3" id="KW-1185">Reference proteome</keyword>
<dbReference type="AlphaFoldDB" id="A0AAV9PJU0"/>
<name>A0AAV9PJU0_9PEZI</name>
<accession>A0AAV9PJU0</accession>
<organism evidence="2 3">
    <name type="scientific">Saxophila tyrrhenica</name>
    <dbReference type="NCBI Taxonomy" id="1690608"/>
    <lineage>
        <taxon>Eukaryota</taxon>
        <taxon>Fungi</taxon>
        <taxon>Dikarya</taxon>
        <taxon>Ascomycota</taxon>
        <taxon>Pezizomycotina</taxon>
        <taxon>Dothideomycetes</taxon>
        <taxon>Dothideomycetidae</taxon>
        <taxon>Mycosphaerellales</taxon>
        <taxon>Extremaceae</taxon>
        <taxon>Saxophila</taxon>
    </lineage>
</organism>
<protein>
    <submittedName>
        <fullName evidence="2">Uncharacterized protein</fullName>
    </submittedName>
</protein>
<gene>
    <name evidence="2" type="ORF">LTR77_001079</name>
</gene>
<dbReference type="Gene3D" id="3.30.160.20">
    <property type="match status" value="1"/>
</dbReference>
<evidence type="ECO:0000313" key="3">
    <source>
        <dbReference type="Proteomes" id="UP001337655"/>
    </source>
</evidence>
<feature type="compositionally biased region" description="Polar residues" evidence="1">
    <location>
        <begin position="107"/>
        <end position="129"/>
    </location>
</feature>
<dbReference type="EMBL" id="JAVRRT010000002">
    <property type="protein sequence ID" value="KAK5174000.1"/>
    <property type="molecule type" value="Genomic_DNA"/>
</dbReference>
<evidence type="ECO:0000313" key="2">
    <source>
        <dbReference type="EMBL" id="KAK5174000.1"/>
    </source>
</evidence>
<dbReference type="SUPFAM" id="SSF54768">
    <property type="entry name" value="dsRNA-binding domain-like"/>
    <property type="match status" value="1"/>
</dbReference>
<reference evidence="2 3" key="1">
    <citation type="submission" date="2023-08" db="EMBL/GenBank/DDBJ databases">
        <title>Black Yeasts Isolated from many extreme environments.</title>
        <authorList>
            <person name="Coleine C."/>
            <person name="Stajich J.E."/>
            <person name="Selbmann L."/>
        </authorList>
    </citation>
    <scope>NUCLEOTIDE SEQUENCE [LARGE SCALE GENOMIC DNA]</scope>
    <source>
        <strain evidence="2 3">CCFEE 5935</strain>
    </source>
</reference>
<comment type="caution">
    <text evidence="2">The sequence shown here is derived from an EMBL/GenBank/DDBJ whole genome shotgun (WGS) entry which is preliminary data.</text>
</comment>